<keyword evidence="5" id="KW-0597">Phosphoprotein</keyword>
<keyword evidence="8 15" id="KW-0418">Kinase</keyword>
<dbReference type="SUPFAM" id="SSF158472">
    <property type="entry name" value="HAMP domain-like"/>
    <property type="match status" value="1"/>
</dbReference>
<keyword evidence="7 12" id="KW-0812">Transmembrane</keyword>
<keyword evidence="11 12" id="KW-0472">Membrane</keyword>
<dbReference type="AlphaFoldDB" id="A0A371AT15"/>
<evidence type="ECO:0000259" key="14">
    <source>
        <dbReference type="PROSITE" id="PS50885"/>
    </source>
</evidence>
<keyword evidence="9 12" id="KW-1133">Transmembrane helix</keyword>
<dbReference type="Gene3D" id="3.30.450.20">
    <property type="entry name" value="PAS domain"/>
    <property type="match status" value="1"/>
</dbReference>
<dbReference type="EMBL" id="QRCT01000048">
    <property type="protein sequence ID" value="RDU22708.1"/>
    <property type="molecule type" value="Genomic_DNA"/>
</dbReference>
<evidence type="ECO:0000256" key="12">
    <source>
        <dbReference type="SAM" id="Phobius"/>
    </source>
</evidence>
<feature type="domain" description="Histidine kinase" evidence="13">
    <location>
        <begin position="483"/>
        <end position="591"/>
    </location>
</feature>
<evidence type="ECO:0000256" key="8">
    <source>
        <dbReference type="ARBA" id="ARBA00022777"/>
    </source>
</evidence>
<evidence type="ECO:0000313" key="15">
    <source>
        <dbReference type="EMBL" id="RDU22708.1"/>
    </source>
</evidence>
<evidence type="ECO:0000313" key="16">
    <source>
        <dbReference type="Proteomes" id="UP000255036"/>
    </source>
</evidence>
<sequence length="596" mass="68651">MKQRIKNYLIHFIKSYQKKSIQFNISISFSIIAAICMGFISIALYTRYVDSTESIIIEDNKKLINQASMNMETYIRSMMRISDTMYYSVIKNADLSQENLNRDMNLIYEANKDNVISIVCFTEQGDLAGATPVSTLKEDLNVKNQEWFVSANTTIENLHFSTPHVQNLFKDSNYRYYWVVSLSRAVELTSAGKTSRGVLLVDMDYSSIQQLFEKINSTGVGYTYLINRNGEIIYHPRQELIYSNLYQENNLKAAKYEDGNYVEKFHNQDREVIVKTVGYTGWKIVNVTLTSEFSMNYEQMRYFVIMIAAISFLLLICVNLVISSIIANPIMQLERSVKGLENGNLDLDIYIGGSYEIQHLGRTISYAVAQMRKLMDDMVKEQEAKRKNELDALQSQINPHFLYNTLDSIVWMVESGRYEEAVSMVTSLASLFRISISKGKNIISIQDEVAHAKYYLDIQKVRYKNKFSVEFQIEEEIYQFSTIKLIIQPILENAIYYAMESMDGEGEICIKGYRMKDDIYIDIIDNGLGMSKEQVELLLTNDRRVRKKGSGIGLINVHQRIQLYFGKNYGLLIESEPDEGTIVHIHLPQVCYDGGK</sequence>
<feature type="transmembrane region" description="Helical" evidence="12">
    <location>
        <begin position="21"/>
        <end position="45"/>
    </location>
</feature>
<gene>
    <name evidence="15" type="ORF">DWV06_13120</name>
</gene>
<dbReference type="SMART" id="SM00387">
    <property type="entry name" value="HATPase_c"/>
    <property type="match status" value="1"/>
</dbReference>
<keyword evidence="6" id="KW-0808">Transferase</keyword>
<dbReference type="Pfam" id="PF02518">
    <property type="entry name" value="HATPase_c"/>
    <property type="match status" value="1"/>
</dbReference>
<evidence type="ECO:0000256" key="2">
    <source>
        <dbReference type="ARBA" id="ARBA00004651"/>
    </source>
</evidence>
<evidence type="ECO:0000259" key="13">
    <source>
        <dbReference type="PROSITE" id="PS50109"/>
    </source>
</evidence>
<evidence type="ECO:0000256" key="10">
    <source>
        <dbReference type="ARBA" id="ARBA00023012"/>
    </source>
</evidence>
<reference evidence="15 16" key="1">
    <citation type="submission" date="2018-07" db="EMBL/GenBank/DDBJ databases">
        <title>Anaerosacharophilus polymeroproducens gen. nov. sp. nov., an anaerobic bacterium isolated from salt field.</title>
        <authorList>
            <person name="Kim W."/>
            <person name="Yang S.-H."/>
            <person name="Oh J."/>
            <person name="Lee J.-H."/>
            <person name="Kwon K.K."/>
        </authorList>
    </citation>
    <scope>NUCLEOTIDE SEQUENCE [LARGE SCALE GENOMIC DNA]</scope>
    <source>
        <strain evidence="15 16">MCWD5</strain>
    </source>
</reference>
<evidence type="ECO:0000256" key="9">
    <source>
        <dbReference type="ARBA" id="ARBA00022989"/>
    </source>
</evidence>
<evidence type="ECO:0000256" key="6">
    <source>
        <dbReference type="ARBA" id="ARBA00022679"/>
    </source>
</evidence>
<dbReference type="Gene3D" id="6.10.340.10">
    <property type="match status" value="1"/>
</dbReference>
<comment type="caution">
    <text evidence="15">The sequence shown here is derived from an EMBL/GenBank/DDBJ whole genome shotgun (WGS) entry which is preliminary data.</text>
</comment>
<dbReference type="PRINTS" id="PR00344">
    <property type="entry name" value="BCTRLSENSOR"/>
</dbReference>
<dbReference type="InterPro" id="IPR050640">
    <property type="entry name" value="Bact_2-comp_sensor_kinase"/>
</dbReference>
<dbReference type="PROSITE" id="PS50885">
    <property type="entry name" value="HAMP"/>
    <property type="match status" value="1"/>
</dbReference>
<dbReference type="CDD" id="cd12912">
    <property type="entry name" value="PDC2_MCP_like"/>
    <property type="match status" value="1"/>
</dbReference>
<evidence type="ECO:0000256" key="1">
    <source>
        <dbReference type="ARBA" id="ARBA00000085"/>
    </source>
</evidence>
<dbReference type="Pfam" id="PF06580">
    <property type="entry name" value="His_kinase"/>
    <property type="match status" value="1"/>
</dbReference>
<evidence type="ECO:0000256" key="11">
    <source>
        <dbReference type="ARBA" id="ARBA00023136"/>
    </source>
</evidence>
<keyword evidence="4" id="KW-1003">Cell membrane</keyword>
<dbReference type="PANTHER" id="PTHR34220:SF7">
    <property type="entry name" value="SENSOR HISTIDINE KINASE YPDA"/>
    <property type="match status" value="1"/>
</dbReference>
<evidence type="ECO:0000256" key="4">
    <source>
        <dbReference type="ARBA" id="ARBA00022475"/>
    </source>
</evidence>
<organism evidence="15 16">
    <name type="scientific">Anaerosacchariphilus polymeriproducens</name>
    <dbReference type="NCBI Taxonomy" id="1812858"/>
    <lineage>
        <taxon>Bacteria</taxon>
        <taxon>Bacillati</taxon>
        <taxon>Bacillota</taxon>
        <taxon>Clostridia</taxon>
        <taxon>Lachnospirales</taxon>
        <taxon>Lachnospiraceae</taxon>
        <taxon>Anaerosacchariphilus</taxon>
    </lineage>
</organism>
<proteinExistence type="predicted"/>
<comment type="catalytic activity">
    <reaction evidence="1">
        <text>ATP + protein L-histidine = ADP + protein N-phospho-L-histidine.</text>
        <dbReference type="EC" id="2.7.13.3"/>
    </reaction>
</comment>
<evidence type="ECO:0000256" key="3">
    <source>
        <dbReference type="ARBA" id="ARBA00012438"/>
    </source>
</evidence>
<dbReference type="InterPro" id="IPR003660">
    <property type="entry name" value="HAMP_dom"/>
</dbReference>
<dbReference type="OrthoDB" id="9809348at2"/>
<accession>A0A371AT15</accession>
<dbReference type="PANTHER" id="PTHR34220">
    <property type="entry name" value="SENSOR HISTIDINE KINASE YPDA"/>
    <property type="match status" value="1"/>
</dbReference>
<dbReference type="RefSeq" id="WP_115482642.1">
    <property type="nucleotide sequence ID" value="NZ_QRCT01000048.1"/>
</dbReference>
<comment type="subcellular location">
    <subcellularLocation>
        <location evidence="2">Cell membrane</location>
        <topology evidence="2">Multi-pass membrane protein</topology>
    </subcellularLocation>
</comment>
<feature type="transmembrane region" description="Helical" evidence="12">
    <location>
        <begin position="302"/>
        <end position="326"/>
    </location>
</feature>
<dbReference type="Pfam" id="PF02743">
    <property type="entry name" value="dCache_1"/>
    <property type="match status" value="1"/>
</dbReference>
<protein>
    <recommendedName>
        <fullName evidence="3">histidine kinase</fullName>
        <ecNumber evidence="3">2.7.13.3</ecNumber>
    </recommendedName>
</protein>
<evidence type="ECO:0000256" key="5">
    <source>
        <dbReference type="ARBA" id="ARBA00022553"/>
    </source>
</evidence>
<dbReference type="EC" id="2.7.13.3" evidence="3"/>
<dbReference type="Proteomes" id="UP000255036">
    <property type="component" value="Unassembled WGS sequence"/>
</dbReference>
<dbReference type="SUPFAM" id="SSF55874">
    <property type="entry name" value="ATPase domain of HSP90 chaperone/DNA topoisomerase II/histidine kinase"/>
    <property type="match status" value="1"/>
</dbReference>
<name>A0A371AT15_9FIRM</name>
<dbReference type="InterPro" id="IPR036890">
    <property type="entry name" value="HATPase_C_sf"/>
</dbReference>
<evidence type="ECO:0000256" key="7">
    <source>
        <dbReference type="ARBA" id="ARBA00022692"/>
    </source>
</evidence>
<dbReference type="Gene3D" id="3.30.565.10">
    <property type="entry name" value="Histidine kinase-like ATPase, C-terminal domain"/>
    <property type="match status" value="1"/>
</dbReference>
<dbReference type="InterPro" id="IPR010559">
    <property type="entry name" value="Sig_transdc_His_kin_internal"/>
</dbReference>
<dbReference type="InterPro" id="IPR033479">
    <property type="entry name" value="dCache_1"/>
</dbReference>
<dbReference type="GO" id="GO:0005886">
    <property type="term" value="C:plasma membrane"/>
    <property type="evidence" value="ECO:0007669"/>
    <property type="project" value="UniProtKB-SubCell"/>
</dbReference>
<keyword evidence="10" id="KW-0902">Two-component regulatory system</keyword>
<dbReference type="PROSITE" id="PS50109">
    <property type="entry name" value="HIS_KIN"/>
    <property type="match status" value="1"/>
</dbReference>
<keyword evidence="16" id="KW-1185">Reference proteome</keyword>
<dbReference type="GO" id="GO:0000155">
    <property type="term" value="F:phosphorelay sensor kinase activity"/>
    <property type="evidence" value="ECO:0007669"/>
    <property type="project" value="InterPro"/>
</dbReference>
<dbReference type="InterPro" id="IPR005467">
    <property type="entry name" value="His_kinase_dom"/>
</dbReference>
<feature type="domain" description="HAMP" evidence="14">
    <location>
        <begin position="324"/>
        <end position="376"/>
    </location>
</feature>
<dbReference type="InterPro" id="IPR004358">
    <property type="entry name" value="Sig_transdc_His_kin-like_C"/>
</dbReference>
<dbReference type="InterPro" id="IPR003594">
    <property type="entry name" value="HATPase_dom"/>
</dbReference>